<dbReference type="Pfam" id="PF24762">
    <property type="entry name" value="TPR_IF140-IFT172"/>
    <property type="match status" value="1"/>
</dbReference>
<evidence type="ECO:0000256" key="2">
    <source>
        <dbReference type="ARBA" id="ARBA00022473"/>
    </source>
</evidence>
<dbReference type="OrthoDB" id="2186662at2759"/>
<dbReference type="SUPFAM" id="SSF101898">
    <property type="entry name" value="NHL repeat"/>
    <property type="match status" value="1"/>
</dbReference>
<dbReference type="PANTHER" id="PTHR15722:SF2">
    <property type="entry name" value="INTRAFLAGELLAR TRANSPORT PROTEIN 172 HOMOLOG"/>
    <property type="match status" value="1"/>
</dbReference>
<dbReference type="Gene3D" id="2.130.10.10">
    <property type="entry name" value="YVTN repeat-like/Quinoprotein amine dehydrogenase"/>
    <property type="match status" value="3"/>
</dbReference>
<dbReference type="Proteomes" id="UP000479190">
    <property type="component" value="Unassembled WGS sequence"/>
</dbReference>
<evidence type="ECO:0000256" key="5">
    <source>
        <dbReference type="ARBA" id="ARBA00022803"/>
    </source>
</evidence>
<reference evidence="11 12" key="1">
    <citation type="submission" date="2020-02" db="EMBL/GenBank/DDBJ databases">
        <authorList>
            <person name="Ferguson B K."/>
        </authorList>
    </citation>
    <scope>NUCLEOTIDE SEQUENCE [LARGE SCALE GENOMIC DNA]</scope>
</reference>
<dbReference type="InterPro" id="IPR001680">
    <property type="entry name" value="WD40_rpt"/>
</dbReference>
<protein>
    <submittedName>
        <fullName evidence="11">Uncharacterized protein</fullName>
    </submittedName>
</protein>
<evidence type="ECO:0000256" key="8">
    <source>
        <dbReference type="ARBA" id="ARBA00038130"/>
    </source>
</evidence>
<evidence type="ECO:0000256" key="7">
    <source>
        <dbReference type="ARBA" id="ARBA00023273"/>
    </source>
</evidence>
<evidence type="ECO:0000256" key="4">
    <source>
        <dbReference type="ARBA" id="ARBA00022737"/>
    </source>
</evidence>
<dbReference type="GO" id="GO:0042073">
    <property type="term" value="P:intraciliary transport"/>
    <property type="evidence" value="ECO:0007669"/>
    <property type="project" value="TreeGrafter"/>
</dbReference>
<dbReference type="Pfam" id="PF23387">
    <property type="entry name" value="TPR_IFT80_172"/>
    <property type="match status" value="1"/>
</dbReference>
<dbReference type="Pfam" id="PF00400">
    <property type="entry name" value="WD40"/>
    <property type="match status" value="1"/>
</dbReference>
<evidence type="ECO:0000256" key="6">
    <source>
        <dbReference type="ARBA" id="ARBA00023069"/>
    </source>
</evidence>
<sequence>MGVPGGYAEIYSNITHIFTEKDCMRNRYRKARVGIMPLDKFFSTLHKMIHKYALHQIVTSNIISRSIDFYNRIYRKVHAAAAAICFYNIERYTVESAYYGHLGTTGFGHIKRLAIIYGGHKNLFKKYKAYLEGNPKIRVKKTVIAKKTYENRVVGIAWSPNNLKLAVASSDRSIYLFDDKGVKKDRFSTKPIDSKNGKKSYVIKGIAFSPESTKIAVGQTDNIVYVYKIGEEWGAKKVICNKFPQGSPVTCLAWPSEGPIVIGLADGKVRAAIVKVNKAQTLYSADSMTIALATNSRGTGFLSSHADGSIIRYYVADDGAAEASGRVLTHPSPVYALAWPQSHIVVAGADKRLVFYDAQRGKSVKVVDYGKDVTEHEMSVACCSPSGQSIAIGSWNKLRIFDWSPRKNLWDESVVKALPNFYTVTAIAWRRDGSRLVIGGLTGAVEHFETILRRSVVRGSHEVAYVGPSQVVVRSLEDKHSRPVVVKSVSGHEIDDVKVMGKRDNHVVARTAGTLIVCDIERNALSEIPWEDKHGSEKFYFEYPGVCLIYGSDELTLVEYGRNEVLGTVRTESTNPRLVSVRCNVRQLPGAPDNKRLAYLLDSRTVRLVDLANAGATIGLVGHDTRVDWLELSETGRRLLSRDKRGRLWLSDDAGQRTLLLAGVTFCDWVPGSDVIVAQSGANLVVWYNVDAPDAATFVPVRGDVTGIAREAGKTQVQVDEAGSEVAYQLDEGLIEFGTALHDNDFGRVLLFLEELGERPQTEAMWENVANNAMSERSLTVAARCYAALGDAACARMLKQISKAGERYAQETGNEPLSNPDCWAMLAVLKGELKTAEAVYLEQNELGKALEMYQRYWRWEEALHLAQQRRWAGLGQLRDKHLAWLMDSGQTAKAAGIIEAEDPKRACKLYLQAKRPARAARLLMASDELLGNEKIVTDVVRALKAAELAELAGEIYEQTGDSASAIESYAKAGVYARAVDLARETEPNSVVRLEKDWGDHLMANGHYDAAINHFIEAGETSLALKAAVLAHQWKKALQIIQVIELDADPELLRHCERMAEHFAGAGELQLAEQLYLRAGQARKAVAAYAAASQWQRAQELAQRELEPAEAKELLASHAEALRAAGNYRHAEALYAATEQHDEAIAMYRQAGMRHDMVRLVAKFRPELLKATHAHLAKELEAAGKPREAEEHHLGAEDWRAAVAAYRAANMWEDALRVAKSCSGDKAAQQVALMWARTLAPELGARLLARLGYLDACLQLACDAGLFDWALEAVKYGGEDQQRGYGFVKQGLMILWTFFTSHVTRYVIICCCCCCCCTAGKAMEAVQMYIHTKDWEAAEDVAQNHCREGLSQVLVARASEAVERQDFAAAESLLLRAHKPEIIVNHYKNAGMWSEAMRVCREYLPSQEAGLRRELAQLTSSDGQSGNAEDVLEEARRWLEAGELRTSLEAAELLLHRAEPELAAQMGGDVGSRLSAAGEYGLAAQVFLQADRIKDAVNALAALGDWAKAKRVVRELGPDLELYLEDLYKEAMIKDGQVENLVRLDADAALDLLIRKGQWAQVFETAKGQGVAVMHKYVAQRAAQLLKTDNVADALQLYTQYGAPALAQNFNLYEHLCERVLCSAETSAEYSYLAALRDCLLKLVKQLEPGSQALDRFERLLRASHYSAVRLAARQAQTSVLSSIVLKTSIALLRYSDLLPADRCYYEAGVEARNAGLSSEAFVFLNHFLDLEECIEEGDGGVLDVDDLRVTDFPLEVPLQPRMSLTREEREEVREWVLAVSMDQRVEQGCPWIPGASTSARSRVTPPPPRPRMAAVAAAATSRRVRWSSAL</sequence>
<evidence type="ECO:0000256" key="1">
    <source>
        <dbReference type="ARBA" id="ARBA00004138"/>
    </source>
</evidence>
<dbReference type="EMBL" id="CADCXV010000806">
    <property type="protein sequence ID" value="CAB0035943.1"/>
    <property type="molecule type" value="Genomic_DNA"/>
</dbReference>
<evidence type="ECO:0000259" key="9">
    <source>
        <dbReference type="Pfam" id="PF23387"/>
    </source>
</evidence>
<keyword evidence="3" id="KW-0853">WD repeat</keyword>
<evidence type="ECO:0000259" key="10">
    <source>
        <dbReference type="Pfam" id="PF24762"/>
    </source>
</evidence>
<dbReference type="InterPro" id="IPR036322">
    <property type="entry name" value="WD40_repeat_dom_sf"/>
</dbReference>
<comment type="subcellular location">
    <subcellularLocation>
        <location evidence="1">Cell projection</location>
        <location evidence="1">Cilium</location>
    </subcellularLocation>
</comment>
<dbReference type="InterPro" id="IPR056157">
    <property type="entry name" value="TPR_IFT80_172_dom"/>
</dbReference>
<organism evidence="11 12">
    <name type="scientific">Trichogramma brassicae</name>
    <dbReference type="NCBI Taxonomy" id="86971"/>
    <lineage>
        <taxon>Eukaryota</taxon>
        <taxon>Metazoa</taxon>
        <taxon>Ecdysozoa</taxon>
        <taxon>Arthropoda</taxon>
        <taxon>Hexapoda</taxon>
        <taxon>Insecta</taxon>
        <taxon>Pterygota</taxon>
        <taxon>Neoptera</taxon>
        <taxon>Endopterygota</taxon>
        <taxon>Hymenoptera</taxon>
        <taxon>Apocrita</taxon>
        <taxon>Proctotrupomorpha</taxon>
        <taxon>Chalcidoidea</taxon>
        <taxon>Trichogrammatidae</taxon>
        <taxon>Trichogramma</taxon>
    </lineage>
</organism>
<gene>
    <name evidence="11" type="ORF">TBRA_LOCUS7826</name>
</gene>
<dbReference type="GO" id="GO:0005930">
    <property type="term" value="C:axoneme"/>
    <property type="evidence" value="ECO:0007669"/>
    <property type="project" value="TreeGrafter"/>
</dbReference>
<dbReference type="InterPro" id="IPR015943">
    <property type="entry name" value="WD40/YVTN_repeat-like_dom_sf"/>
</dbReference>
<keyword evidence="12" id="KW-1185">Reference proteome</keyword>
<comment type="similarity">
    <text evidence="8">Belongs to the IFT172 family.</text>
</comment>
<keyword evidence="2" id="KW-0217">Developmental protein</keyword>
<keyword evidence="6" id="KW-0969">Cilium</keyword>
<name>A0A6H5IFY6_9HYME</name>
<dbReference type="Gene3D" id="1.25.40.470">
    <property type="match status" value="2"/>
</dbReference>
<accession>A0A6H5IFY6</accession>
<evidence type="ECO:0000313" key="11">
    <source>
        <dbReference type="EMBL" id="CAB0035943.1"/>
    </source>
</evidence>
<feature type="domain" description="IF140/IFT172/WDR19 TPR" evidence="10">
    <location>
        <begin position="904"/>
        <end position="1151"/>
    </location>
</feature>
<dbReference type="InterPro" id="IPR056168">
    <property type="entry name" value="TPR_IF140/IFT172/WDR19"/>
</dbReference>
<evidence type="ECO:0000313" key="12">
    <source>
        <dbReference type="Proteomes" id="UP000479190"/>
    </source>
</evidence>
<dbReference type="SMART" id="SM00320">
    <property type="entry name" value="WD40"/>
    <property type="match status" value="6"/>
</dbReference>
<proteinExistence type="inferred from homology"/>
<dbReference type="SUPFAM" id="SSF50978">
    <property type="entry name" value="WD40 repeat-like"/>
    <property type="match status" value="1"/>
</dbReference>
<evidence type="ECO:0000256" key="3">
    <source>
        <dbReference type="ARBA" id="ARBA00022574"/>
    </source>
</evidence>
<dbReference type="GO" id="GO:0036064">
    <property type="term" value="C:ciliary basal body"/>
    <property type="evidence" value="ECO:0007669"/>
    <property type="project" value="TreeGrafter"/>
</dbReference>
<dbReference type="GO" id="GO:0030992">
    <property type="term" value="C:intraciliary transport particle B"/>
    <property type="evidence" value="ECO:0007669"/>
    <property type="project" value="TreeGrafter"/>
</dbReference>
<keyword evidence="5" id="KW-0802">TPR repeat</keyword>
<keyword evidence="4" id="KW-0677">Repeat</keyword>
<dbReference type="PANTHER" id="PTHR15722">
    <property type="entry name" value="IFT140/172-RELATED"/>
    <property type="match status" value="1"/>
</dbReference>
<feature type="domain" description="IFT80/172/WDR35 TPR" evidence="9">
    <location>
        <begin position="765"/>
        <end position="870"/>
    </location>
</feature>
<keyword evidence="7" id="KW-0966">Cell projection</keyword>